<dbReference type="GeneID" id="77321253"/>
<keyword evidence="2" id="KW-1185">Reference proteome</keyword>
<evidence type="ECO:0008006" key="3">
    <source>
        <dbReference type="Google" id="ProtNLM"/>
    </source>
</evidence>
<sequence length="151" mass="17207">MSSIVLVDTTILLNVLNVPGRNQRREKVFGDFKRRFEDNDCLFIPLAAIIETGNHIAHVSNGHLRRQAAENFVEAVRGALNGSAPWKPMNFPSHEDLSEWLLDFPDSAMKKVGMGDLSIQKEWEQLCIKYPMSRVLIWSLDNHLQSFDRSG</sequence>
<accession>A0ABT3KT34</accession>
<organism evidence="1 2">
    <name type="scientific">Verminephrobacter aporrectodeae subsp. tuberculatae</name>
    <dbReference type="NCBI Taxonomy" id="1110392"/>
    <lineage>
        <taxon>Bacteria</taxon>
        <taxon>Pseudomonadati</taxon>
        <taxon>Pseudomonadota</taxon>
        <taxon>Betaproteobacteria</taxon>
        <taxon>Burkholderiales</taxon>
        <taxon>Comamonadaceae</taxon>
        <taxon>Verminephrobacter</taxon>
    </lineage>
</organism>
<evidence type="ECO:0000313" key="1">
    <source>
        <dbReference type="EMBL" id="MCW5320960.1"/>
    </source>
</evidence>
<comment type="caution">
    <text evidence="1">The sequence shown here is derived from an EMBL/GenBank/DDBJ whole genome shotgun (WGS) entry which is preliminary data.</text>
</comment>
<proteinExistence type="predicted"/>
<name>A0ABT3KT34_9BURK</name>
<reference evidence="2" key="1">
    <citation type="submission" date="2023-07" db="EMBL/GenBank/DDBJ databases">
        <title>Verminephrobacter genomes.</title>
        <authorList>
            <person name="Lund M.B."/>
        </authorList>
    </citation>
    <scope>NUCLEOTIDE SEQUENCE [LARGE SCALE GENOMIC DNA]</scope>
    <source>
        <strain evidence="2">AtM5-05</strain>
    </source>
</reference>
<dbReference type="RefSeq" id="WP_265281588.1">
    <property type="nucleotide sequence ID" value="NZ_QZCW01000001.1"/>
</dbReference>
<gene>
    <name evidence="1" type="ORF">D5039_07230</name>
</gene>
<dbReference type="EMBL" id="QZCW01000001">
    <property type="protein sequence ID" value="MCW5320960.1"/>
    <property type="molecule type" value="Genomic_DNA"/>
</dbReference>
<evidence type="ECO:0000313" key="2">
    <source>
        <dbReference type="Proteomes" id="UP001208935"/>
    </source>
</evidence>
<protein>
    <recommendedName>
        <fullName evidence="3">PIN domain-containing protein</fullName>
    </recommendedName>
</protein>
<dbReference type="Proteomes" id="UP001208935">
    <property type="component" value="Unassembled WGS sequence"/>
</dbReference>